<feature type="modified residue" description="4-aspartylphosphate" evidence="6">
    <location>
        <position position="516"/>
    </location>
</feature>
<evidence type="ECO:0000256" key="6">
    <source>
        <dbReference type="PROSITE-ProRule" id="PRU00169"/>
    </source>
</evidence>
<dbReference type="EC" id="2.7.13.3" evidence="2"/>
<evidence type="ECO:0000256" key="2">
    <source>
        <dbReference type="ARBA" id="ARBA00012438"/>
    </source>
</evidence>
<keyword evidence="4" id="KW-0808">Transferase</keyword>
<keyword evidence="3 6" id="KW-0597">Phosphoprotein</keyword>
<dbReference type="GO" id="GO:0000155">
    <property type="term" value="F:phosphorelay sensor kinase activity"/>
    <property type="evidence" value="ECO:0007669"/>
    <property type="project" value="InterPro"/>
</dbReference>
<dbReference type="InterPro" id="IPR003661">
    <property type="entry name" value="HisK_dim/P_dom"/>
</dbReference>
<evidence type="ECO:0000256" key="7">
    <source>
        <dbReference type="SAM" id="MobiDB-lite"/>
    </source>
</evidence>
<evidence type="ECO:0000313" key="12">
    <source>
        <dbReference type="EMBL" id="TWI50317.1"/>
    </source>
</evidence>
<feature type="transmembrane region" description="Helical" evidence="8">
    <location>
        <begin position="160"/>
        <end position="178"/>
    </location>
</feature>
<dbReference type="EMBL" id="CP046904">
    <property type="protein sequence ID" value="QGZ38161.1"/>
    <property type="molecule type" value="Genomic_DNA"/>
</dbReference>
<dbReference type="Gene3D" id="3.40.50.2300">
    <property type="match status" value="1"/>
</dbReference>
<dbReference type="PANTHER" id="PTHR43047:SF9">
    <property type="entry name" value="HISTIDINE KINASE"/>
    <property type="match status" value="1"/>
</dbReference>
<comment type="catalytic activity">
    <reaction evidence="1">
        <text>ATP + protein L-histidine = ADP + protein N-phospho-L-histidine.</text>
        <dbReference type="EC" id="2.7.13.3"/>
    </reaction>
</comment>
<dbReference type="AlphaFoldDB" id="A0A562Q0X6"/>
<feature type="compositionally biased region" description="Polar residues" evidence="7">
    <location>
        <begin position="588"/>
        <end position="607"/>
    </location>
</feature>
<dbReference type="PROSITE" id="PS50110">
    <property type="entry name" value="RESPONSE_REGULATORY"/>
    <property type="match status" value="1"/>
</dbReference>
<reference evidence="12 13" key="1">
    <citation type="journal article" date="2015" name="Stand. Genomic Sci.">
        <title>Genomic Encyclopedia of Bacterial and Archaeal Type Strains, Phase III: the genomes of soil and plant-associated and newly described type strains.</title>
        <authorList>
            <person name="Whitman W.B."/>
            <person name="Woyke T."/>
            <person name="Klenk H.P."/>
            <person name="Zhou Y."/>
            <person name="Lilburn T.G."/>
            <person name="Beck B.J."/>
            <person name="De Vos P."/>
            <person name="Vandamme P."/>
            <person name="Eisen J.A."/>
            <person name="Garrity G."/>
            <person name="Hugenholtz P."/>
            <person name="Kyrpides N.C."/>
        </authorList>
    </citation>
    <scope>NUCLEOTIDE SEQUENCE [LARGE SCALE GENOMIC DNA]</scope>
    <source>
        <strain evidence="12 13">CGMCC 1.10685</strain>
    </source>
</reference>
<dbReference type="SMART" id="SM00387">
    <property type="entry name" value="HATPase_c"/>
    <property type="match status" value="1"/>
</dbReference>
<feature type="transmembrane region" description="Helical" evidence="8">
    <location>
        <begin position="47"/>
        <end position="66"/>
    </location>
</feature>
<reference evidence="11 14" key="3">
    <citation type="submission" date="2019-12" db="EMBL/GenBank/DDBJ databases">
        <title>Draft Genome Sequences of Six Type Strains of the Genus Massilia.</title>
        <authorList>
            <person name="Miess H."/>
            <person name="Frediansyah A."/>
            <person name="Goeker M."/>
            <person name="Gross H."/>
        </authorList>
    </citation>
    <scope>NUCLEOTIDE SEQUENCE [LARGE SCALE GENOMIC DNA]</scope>
    <source>
        <strain evidence="11 14">DSM 26639</strain>
    </source>
</reference>
<dbReference type="CDD" id="cd00156">
    <property type="entry name" value="REC"/>
    <property type="match status" value="1"/>
</dbReference>
<dbReference type="PANTHER" id="PTHR43047">
    <property type="entry name" value="TWO-COMPONENT HISTIDINE PROTEIN KINASE"/>
    <property type="match status" value="1"/>
</dbReference>
<dbReference type="CDD" id="cd00082">
    <property type="entry name" value="HisKA"/>
    <property type="match status" value="1"/>
</dbReference>
<dbReference type="GO" id="GO:0009927">
    <property type="term" value="F:histidine phosphotransfer kinase activity"/>
    <property type="evidence" value="ECO:0007669"/>
    <property type="project" value="TreeGrafter"/>
</dbReference>
<dbReference type="InterPro" id="IPR001789">
    <property type="entry name" value="Sig_transdc_resp-reg_receiver"/>
</dbReference>
<feature type="transmembrane region" description="Helical" evidence="8">
    <location>
        <begin position="87"/>
        <end position="106"/>
    </location>
</feature>
<dbReference type="RefSeq" id="WP_145873931.1">
    <property type="nucleotide sequence ID" value="NZ_CP046904.1"/>
</dbReference>
<dbReference type="EMBL" id="VLKW01000002">
    <property type="protein sequence ID" value="TWI50317.1"/>
    <property type="molecule type" value="Genomic_DNA"/>
</dbReference>
<dbReference type="SUPFAM" id="SSF55874">
    <property type="entry name" value="ATPase domain of HSP90 chaperone/DNA topoisomerase II/histidine kinase"/>
    <property type="match status" value="1"/>
</dbReference>
<dbReference type="SUPFAM" id="SSF47384">
    <property type="entry name" value="Homodimeric domain of signal transducing histidine kinase"/>
    <property type="match status" value="1"/>
</dbReference>
<organism evidence="12 13">
    <name type="scientific">Pseudoduganella flava</name>
    <dbReference type="NCBI Taxonomy" id="871742"/>
    <lineage>
        <taxon>Bacteria</taxon>
        <taxon>Pseudomonadati</taxon>
        <taxon>Pseudomonadota</taxon>
        <taxon>Betaproteobacteria</taxon>
        <taxon>Burkholderiales</taxon>
        <taxon>Oxalobacteraceae</taxon>
        <taxon>Telluria group</taxon>
        <taxon>Pseudoduganella</taxon>
    </lineage>
</organism>
<dbReference type="GO" id="GO:0005886">
    <property type="term" value="C:plasma membrane"/>
    <property type="evidence" value="ECO:0007669"/>
    <property type="project" value="TreeGrafter"/>
</dbReference>
<accession>A0A562Q0X6</accession>
<name>A0A562Q0X6_9BURK</name>
<dbReference type="PROSITE" id="PS50109">
    <property type="entry name" value="HIS_KIN"/>
    <property type="match status" value="1"/>
</dbReference>
<dbReference type="Gene3D" id="1.10.287.130">
    <property type="match status" value="1"/>
</dbReference>
<dbReference type="SUPFAM" id="SSF52172">
    <property type="entry name" value="CheY-like"/>
    <property type="match status" value="1"/>
</dbReference>
<evidence type="ECO:0000313" key="13">
    <source>
        <dbReference type="Proteomes" id="UP000315112"/>
    </source>
</evidence>
<dbReference type="InterPro" id="IPR036890">
    <property type="entry name" value="HATPase_C_sf"/>
</dbReference>
<gene>
    <name evidence="11" type="ORF">GO485_03260</name>
    <name evidence="12" type="ORF">IP92_01546</name>
</gene>
<dbReference type="OrthoDB" id="6114847at2"/>
<keyword evidence="5 12" id="KW-0418">Kinase</keyword>
<dbReference type="FunFam" id="3.30.565.10:FF:000049">
    <property type="entry name" value="Two-component sensor histidine kinase"/>
    <property type="match status" value="1"/>
</dbReference>
<feature type="transmembrane region" description="Helical" evidence="8">
    <location>
        <begin position="126"/>
        <end position="148"/>
    </location>
</feature>
<evidence type="ECO:0000313" key="14">
    <source>
        <dbReference type="Proteomes" id="UP000437862"/>
    </source>
</evidence>
<evidence type="ECO:0000256" key="3">
    <source>
        <dbReference type="ARBA" id="ARBA00022553"/>
    </source>
</evidence>
<dbReference type="InterPro" id="IPR004358">
    <property type="entry name" value="Sig_transdc_His_kin-like_C"/>
</dbReference>
<dbReference type="Proteomes" id="UP000315112">
    <property type="component" value="Unassembled WGS sequence"/>
</dbReference>
<dbReference type="SMART" id="SM00448">
    <property type="entry name" value="REC"/>
    <property type="match status" value="1"/>
</dbReference>
<evidence type="ECO:0000256" key="1">
    <source>
        <dbReference type="ARBA" id="ARBA00000085"/>
    </source>
</evidence>
<sequence length="607" mass="65142">MHGPADAGRARIENLRLSLHNVRSSVWPPICVALAMTWALFDDAIGLALLAWCAALIACQGSIGWYSSAVLRRDIGAHDAARIQHALLALNVLYGVAWGSLVWVTLDTASNSETILVNSVIAGVAASAMSVLASTMPVFAAFVLAEFATAAGKFVQIDDPAYHALLVALMVYFLALLMQGRNCAKTINSAIMLRFENAELLTRLRAESVKATAAHHQAVEANLAKSRFMVAASHDLRQPAHALGMFLETLARGELSAAQRRVLENARSASQASADMLNTLLDMSRIDAGVIEASTRPFALQEILNRIERELAPQGDAKGLVYRTRDTDALCESDPALVELILRNFVTNAIRYTERGGVLVGARARGDRMHLEVWDTGIGIDPSKFHDIFREFHQLNNPERDRSKGLGLGLAIADGLARKLGHRLELASRPGRGSVFRLVLPRAARTPHAGEHAAPAPAPAQPQLHAHVLVIDDDAAVRTGMAMLLQGWGCTCDVVEAPEQALAAARARLPDVVISDFRLRENHTGTEVIAALGTALGRPVRALLITGDTGPERLREAQRGGLPLLYKPVSPLRLHAALRGLCEPQAANPPSISKSAPVTNAASAPAR</sequence>
<dbReference type="Gene3D" id="3.30.565.10">
    <property type="entry name" value="Histidine kinase-like ATPase, C-terminal domain"/>
    <property type="match status" value="1"/>
</dbReference>
<dbReference type="InterPro" id="IPR005467">
    <property type="entry name" value="His_kinase_dom"/>
</dbReference>
<evidence type="ECO:0000256" key="5">
    <source>
        <dbReference type="ARBA" id="ARBA00022777"/>
    </source>
</evidence>
<evidence type="ECO:0000259" key="10">
    <source>
        <dbReference type="PROSITE" id="PS50110"/>
    </source>
</evidence>
<keyword evidence="8" id="KW-1133">Transmembrane helix</keyword>
<dbReference type="Proteomes" id="UP000437862">
    <property type="component" value="Chromosome"/>
</dbReference>
<evidence type="ECO:0000256" key="8">
    <source>
        <dbReference type="SAM" id="Phobius"/>
    </source>
</evidence>
<proteinExistence type="predicted"/>
<keyword evidence="8" id="KW-0812">Transmembrane</keyword>
<dbReference type="Pfam" id="PF02518">
    <property type="entry name" value="HATPase_c"/>
    <property type="match status" value="1"/>
</dbReference>
<evidence type="ECO:0000313" key="11">
    <source>
        <dbReference type="EMBL" id="QGZ38161.1"/>
    </source>
</evidence>
<dbReference type="Pfam" id="PF00072">
    <property type="entry name" value="Response_reg"/>
    <property type="match status" value="1"/>
</dbReference>
<dbReference type="InterPro" id="IPR011006">
    <property type="entry name" value="CheY-like_superfamily"/>
</dbReference>
<feature type="domain" description="Histidine kinase" evidence="9">
    <location>
        <begin position="231"/>
        <end position="444"/>
    </location>
</feature>
<keyword evidence="8" id="KW-0472">Membrane</keyword>
<keyword evidence="14" id="KW-1185">Reference proteome</keyword>
<reference evidence="12" key="2">
    <citation type="submission" date="2019-07" db="EMBL/GenBank/DDBJ databases">
        <authorList>
            <person name="Whitman W."/>
            <person name="Huntemann M."/>
            <person name="Clum A."/>
            <person name="Pillay M."/>
            <person name="Palaniappan K."/>
            <person name="Varghese N."/>
            <person name="Mikhailova N."/>
            <person name="Stamatis D."/>
            <person name="Reddy T."/>
            <person name="Daum C."/>
            <person name="Shapiro N."/>
            <person name="Ivanova N."/>
            <person name="Kyrpides N."/>
            <person name="Woyke T."/>
        </authorList>
    </citation>
    <scope>NUCLEOTIDE SEQUENCE</scope>
    <source>
        <strain evidence="12">CGMCC 1.10685</strain>
    </source>
</reference>
<dbReference type="Pfam" id="PF00512">
    <property type="entry name" value="HisKA"/>
    <property type="match status" value="1"/>
</dbReference>
<dbReference type="PRINTS" id="PR00344">
    <property type="entry name" value="BCTRLSENSOR"/>
</dbReference>
<dbReference type="InterPro" id="IPR036097">
    <property type="entry name" value="HisK_dim/P_sf"/>
</dbReference>
<evidence type="ECO:0000259" key="9">
    <source>
        <dbReference type="PROSITE" id="PS50109"/>
    </source>
</evidence>
<dbReference type="SMART" id="SM00388">
    <property type="entry name" value="HisKA"/>
    <property type="match status" value="1"/>
</dbReference>
<feature type="region of interest" description="Disordered" evidence="7">
    <location>
        <begin position="586"/>
        <end position="607"/>
    </location>
</feature>
<protein>
    <recommendedName>
        <fullName evidence="2">histidine kinase</fullName>
        <ecNumber evidence="2">2.7.13.3</ecNumber>
    </recommendedName>
</protein>
<evidence type="ECO:0000256" key="4">
    <source>
        <dbReference type="ARBA" id="ARBA00022679"/>
    </source>
</evidence>
<feature type="domain" description="Response regulatory" evidence="10">
    <location>
        <begin position="467"/>
        <end position="582"/>
    </location>
</feature>
<dbReference type="InterPro" id="IPR003594">
    <property type="entry name" value="HATPase_dom"/>
</dbReference>